<evidence type="ECO:0000256" key="15">
    <source>
        <dbReference type="ARBA" id="ARBA00022840"/>
    </source>
</evidence>
<evidence type="ECO:0000256" key="1">
    <source>
        <dbReference type="ARBA" id="ARBA00001947"/>
    </source>
</evidence>
<feature type="coiled-coil region" evidence="26">
    <location>
        <begin position="972"/>
        <end position="1076"/>
    </location>
</feature>
<evidence type="ECO:0000256" key="22">
    <source>
        <dbReference type="ARBA" id="ARBA00023242"/>
    </source>
</evidence>
<protein>
    <recommendedName>
        <fullName evidence="32">DNA repair protein RAD50</fullName>
    </recommendedName>
</protein>
<keyword evidence="18 28" id="KW-0472">Membrane</keyword>
<feature type="domain" description="SRCR" evidence="29">
    <location>
        <begin position="2817"/>
        <end position="2918"/>
    </location>
</feature>
<evidence type="ECO:0000256" key="18">
    <source>
        <dbReference type="ARBA" id="ARBA00023136"/>
    </source>
</evidence>
<keyword evidence="7 28" id="KW-0812">Transmembrane</keyword>
<dbReference type="NCBIfam" id="TIGR00606">
    <property type="entry name" value="rad50"/>
    <property type="match status" value="1"/>
</dbReference>
<feature type="domain" description="SRCR" evidence="29">
    <location>
        <begin position="1535"/>
        <end position="1642"/>
    </location>
</feature>
<dbReference type="PROSITE" id="PS51131">
    <property type="entry name" value="ZN_HOOK"/>
    <property type="match status" value="1"/>
</dbReference>
<evidence type="ECO:0000256" key="3">
    <source>
        <dbReference type="ARBA" id="ARBA00004167"/>
    </source>
</evidence>
<evidence type="ECO:0008006" key="32">
    <source>
        <dbReference type="Google" id="ProtNLM"/>
    </source>
</evidence>
<feature type="domain" description="SRCR" evidence="29">
    <location>
        <begin position="1768"/>
        <end position="1871"/>
    </location>
</feature>
<evidence type="ECO:0000256" key="12">
    <source>
        <dbReference type="ARBA" id="ARBA00022763"/>
    </source>
</evidence>
<evidence type="ECO:0000256" key="21">
    <source>
        <dbReference type="ARBA" id="ARBA00023204"/>
    </source>
</evidence>
<dbReference type="GO" id="GO:0046872">
    <property type="term" value="F:metal ion binding"/>
    <property type="evidence" value="ECO:0007669"/>
    <property type="project" value="UniProtKB-UniRule"/>
</dbReference>
<feature type="domain" description="SRCR" evidence="29">
    <location>
        <begin position="2926"/>
        <end position="3028"/>
    </location>
</feature>
<name>A0A1X7VK10_AMPQE</name>
<dbReference type="InterPro" id="IPR001190">
    <property type="entry name" value="SRCR"/>
</dbReference>
<evidence type="ECO:0000256" key="10">
    <source>
        <dbReference type="ARBA" id="ARBA00022737"/>
    </source>
</evidence>
<feature type="disulfide bond" evidence="24">
    <location>
        <begin position="1611"/>
        <end position="1621"/>
    </location>
</feature>
<feature type="disulfide bond" evidence="24">
    <location>
        <begin position="2190"/>
        <end position="2200"/>
    </location>
</feature>
<evidence type="ECO:0000256" key="20">
    <source>
        <dbReference type="ARBA" id="ARBA00023180"/>
    </source>
</evidence>
<keyword evidence="13" id="KW-0378">Hydrolase</keyword>
<keyword evidence="6" id="KW-0158">Chromosome</keyword>
<feature type="disulfide bond" evidence="24">
    <location>
        <begin position="2300"/>
        <end position="2310"/>
    </location>
</feature>
<evidence type="ECO:0000256" key="9">
    <source>
        <dbReference type="ARBA" id="ARBA00022729"/>
    </source>
</evidence>
<dbReference type="InParanoid" id="A0A1X7VK10"/>
<feature type="disulfide bond" evidence="24">
    <location>
        <begin position="2644"/>
        <end position="2654"/>
    </location>
</feature>
<evidence type="ECO:0000256" key="14">
    <source>
        <dbReference type="ARBA" id="ARBA00022833"/>
    </source>
</evidence>
<dbReference type="EnsemblMetazoa" id="Aqu2.1.40696_001">
    <property type="protein sequence ID" value="Aqu2.1.40696_001"/>
    <property type="gene ID" value="Aqu2.1.40696"/>
</dbReference>
<dbReference type="Gene3D" id="3.10.250.10">
    <property type="entry name" value="SRCR-like domain"/>
    <property type="match status" value="15"/>
</dbReference>
<feature type="domain" description="SRCR" evidence="29">
    <location>
        <begin position="2356"/>
        <end position="2455"/>
    </location>
</feature>
<keyword evidence="11" id="KW-0547">Nucleotide-binding</keyword>
<evidence type="ECO:0000256" key="8">
    <source>
        <dbReference type="ARBA" id="ARBA00022723"/>
    </source>
</evidence>
<keyword evidence="21" id="KW-0234">DNA repair</keyword>
<keyword evidence="16 28" id="KW-1133">Transmembrane helix</keyword>
<comment type="similarity">
    <text evidence="5">Belongs to the SMC family. RAD50 subfamily.</text>
</comment>
<dbReference type="GO" id="GO:0016020">
    <property type="term" value="C:membrane"/>
    <property type="evidence" value="ECO:0007669"/>
    <property type="project" value="UniProtKB-SubCell"/>
</dbReference>
<feature type="disulfide bond" evidence="24">
    <location>
        <begin position="1949"/>
        <end position="1959"/>
    </location>
</feature>
<dbReference type="PROSITE" id="PS50287">
    <property type="entry name" value="SRCR_2"/>
    <property type="match status" value="15"/>
</dbReference>
<evidence type="ECO:0000256" key="27">
    <source>
        <dbReference type="SAM" id="MobiDB-lite"/>
    </source>
</evidence>
<dbReference type="PANTHER" id="PTHR19331:SF465">
    <property type="entry name" value="EGG PEPTIDE SPERACT RECEPTOR"/>
    <property type="match status" value="1"/>
</dbReference>
<feature type="disulfide bond" evidence="24">
    <location>
        <begin position="2996"/>
        <end position="3006"/>
    </location>
</feature>
<dbReference type="eggNOG" id="KOG0962">
    <property type="taxonomic scope" value="Eukaryota"/>
</dbReference>
<feature type="disulfide bond" evidence="24">
    <location>
        <begin position="1389"/>
        <end position="1399"/>
    </location>
</feature>
<feature type="compositionally biased region" description="Polar residues" evidence="27">
    <location>
        <begin position="593"/>
        <end position="602"/>
    </location>
</feature>
<feature type="disulfide bond" evidence="24">
    <location>
        <begin position="2079"/>
        <end position="2089"/>
    </location>
</feature>
<evidence type="ECO:0000256" key="7">
    <source>
        <dbReference type="ARBA" id="ARBA00022692"/>
    </source>
</evidence>
<dbReference type="FunFam" id="3.10.250.10:FF:000001">
    <property type="entry name" value="Lysyl oxidase 4 isoform X1"/>
    <property type="match status" value="3"/>
</dbReference>
<feature type="disulfide bond" evidence="24">
    <location>
        <begin position="2536"/>
        <end position="2546"/>
    </location>
</feature>
<dbReference type="FunFam" id="3.10.250.10:FF:000016">
    <property type="entry name" value="Scavenger receptor cysteine-rich protein type 12"/>
    <property type="match status" value="1"/>
</dbReference>
<dbReference type="Gene3D" id="1.10.287.1490">
    <property type="match status" value="2"/>
</dbReference>
<feature type="coiled-coil region" evidence="26">
    <location>
        <begin position="401"/>
        <end position="528"/>
    </location>
</feature>
<feature type="disulfide bond" evidence="24">
    <location>
        <begin position="2426"/>
        <end position="2436"/>
    </location>
</feature>
<reference evidence="31" key="1">
    <citation type="submission" date="2017-05" db="UniProtKB">
        <authorList>
            <consortium name="EnsemblMetazoa"/>
        </authorList>
    </citation>
    <scope>IDENTIFICATION</scope>
</reference>
<evidence type="ECO:0000256" key="19">
    <source>
        <dbReference type="ARBA" id="ARBA00023157"/>
    </source>
</evidence>
<feature type="disulfide bond" evidence="24">
    <location>
        <begin position="2775"/>
        <end position="2785"/>
    </location>
</feature>
<feature type="domain" description="SRCR" evidence="29">
    <location>
        <begin position="1655"/>
        <end position="1758"/>
    </location>
</feature>
<evidence type="ECO:0000256" key="28">
    <source>
        <dbReference type="SAM" id="Phobius"/>
    </source>
</evidence>
<dbReference type="GO" id="GO:0006302">
    <property type="term" value="P:double-strand break repair"/>
    <property type="evidence" value="ECO:0007669"/>
    <property type="project" value="InterPro"/>
</dbReference>
<dbReference type="PRINTS" id="PR00258">
    <property type="entry name" value="SPERACTRCPTR"/>
</dbReference>
<feature type="disulfide bond" evidence="24">
    <location>
        <begin position="2887"/>
        <end position="2897"/>
    </location>
</feature>
<feature type="binding site" evidence="25">
    <location>
        <position position="687"/>
    </location>
    <ligand>
        <name>Zn(2+)</name>
        <dbReference type="ChEBI" id="CHEBI:29105"/>
    </ligand>
</feature>
<evidence type="ECO:0000256" key="25">
    <source>
        <dbReference type="PROSITE-ProRule" id="PRU00471"/>
    </source>
</evidence>
<dbReference type="SUPFAM" id="SSF52540">
    <property type="entry name" value="P-loop containing nucleoside triphosphate hydrolases"/>
    <property type="match status" value="2"/>
</dbReference>
<evidence type="ECO:0000259" key="29">
    <source>
        <dbReference type="PROSITE" id="PS50287"/>
    </source>
</evidence>
<evidence type="ECO:0000256" key="17">
    <source>
        <dbReference type="ARBA" id="ARBA00023054"/>
    </source>
</evidence>
<evidence type="ECO:0000256" key="2">
    <source>
        <dbReference type="ARBA" id="ARBA00004123"/>
    </source>
</evidence>
<comment type="caution">
    <text evidence="24">Lacks conserved residue(s) required for the propagation of feature annotation.</text>
</comment>
<dbReference type="Pfam" id="PF00530">
    <property type="entry name" value="SRCR"/>
    <property type="match status" value="15"/>
</dbReference>
<dbReference type="GO" id="GO:0005524">
    <property type="term" value="F:ATP binding"/>
    <property type="evidence" value="ECO:0007669"/>
    <property type="project" value="UniProtKB-KW"/>
</dbReference>
<feature type="coiled-coil region" evidence="26">
    <location>
        <begin position="205"/>
        <end position="358"/>
    </location>
</feature>
<proteinExistence type="inferred from homology"/>
<accession>A0A1X7VK10</accession>
<dbReference type="InterPro" id="IPR013134">
    <property type="entry name" value="Zn_hook_RAD50"/>
</dbReference>
<feature type="coiled-coil region" evidence="26">
    <location>
        <begin position="609"/>
        <end position="670"/>
    </location>
</feature>
<evidence type="ECO:0000256" key="6">
    <source>
        <dbReference type="ARBA" id="ARBA00022454"/>
    </source>
</evidence>
<feature type="domain" description="SRCR" evidence="29">
    <location>
        <begin position="2229"/>
        <end position="2335"/>
    </location>
</feature>
<evidence type="ECO:0000256" key="5">
    <source>
        <dbReference type="ARBA" id="ARBA00009439"/>
    </source>
</evidence>
<keyword evidence="9" id="KW-0732">Signal</keyword>
<keyword evidence="20" id="KW-0325">Glycoprotein</keyword>
<feature type="domain" description="SRCR" evidence="29">
    <location>
        <begin position="2465"/>
        <end position="2567"/>
    </location>
</feature>
<comment type="cofactor">
    <cofactor evidence="1">
        <name>Zn(2+)</name>
        <dbReference type="ChEBI" id="CHEBI:29105"/>
    </cofactor>
</comment>
<dbReference type="FunFam" id="3.40.50.300:FF:000947">
    <property type="entry name" value="DNA repair protein RAD50"/>
    <property type="match status" value="1"/>
</dbReference>
<keyword evidence="22" id="KW-0539">Nucleus</keyword>
<organism evidence="31">
    <name type="scientific">Amphimedon queenslandica</name>
    <name type="common">Sponge</name>
    <dbReference type="NCBI Taxonomy" id="400682"/>
    <lineage>
        <taxon>Eukaryota</taxon>
        <taxon>Metazoa</taxon>
        <taxon>Porifera</taxon>
        <taxon>Demospongiae</taxon>
        <taxon>Heteroscleromorpha</taxon>
        <taxon>Haplosclerida</taxon>
        <taxon>Niphatidae</taxon>
        <taxon>Amphimedon</taxon>
    </lineage>
</organism>
<feature type="region of interest" description="Disordered" evidence="27">
    <location>
        <begin position="919"/>
        <end position="946"/>
    </location>
</feature>
<dbReference type="FunFam" id="3.10.250.10:FF:000006">
    <property type="entry name" value="neurotrypsin isoform X2"/>
    <property type="match status" value="1"/>
</dbReference>
<dbReference type="GO" id="GO:0030870">
    <property type="term" value="C:Mre11 complex"/>
    <property type="evidence" value="ECO:0007669"/>
    <property type="project" value="InterPro"/>
</dbReference>
<comment type="catalytic activity">
    <reaction evidence="23">
        <text>ATP + H2O = ADP + phosphate + H(+)</text>
        <dbReference type="Rhea" id="RHEA:13065"/>
        <dbReference type="ChEBI" id="CHEBI:15377"/>
        <dbReference type="ChEBI" id="CHEBI:15378"/>
        <dbReference type="ChEBI" id="CHEBI:30616"/>
        <dbReference type="ChEBI" id="CHEBI:43474"/>
        <dbReference type="ChEBI" id="CHEBI:456216"/>
    </reaction>
</comment>
<feature type="compositionally biased region" description="Basic and acidic residues" evidence="27">
    <location>
        <begin position="3113"/>
        <end position="3122"/>
    </location>
</feature>
<keyword evidence="19 24" id="KW-1015">Disulfide bond</keyword>
<evidence type="ECO:0000256" key="4">
    <source>
        <dbReference type="ARBA" id="ARBA00004286"/>
    </source>
</evidence>
<evidence type="ECO:0000259" key="30">
    <source>
        <dbReference type="PROSITE" id="PS51131"/>
    </source>
</evidence>
<comment type="subcellular location">
    <subcellularLocation>
        <location evidence="4">Chromosome</location>
    </subcellularLocation>
    <subcellularLocation>
        <location evidence="3">Membrane</location>
        <topology evidence="3">Single-pass membrane protein</topology>
    </subcellularLocation>
    <subcellularLocation>
        <location evidence="2">Nucleus</location>
    </subcellularLocation>
</comment>
<feature type="domain" description="SRCR" evidence="29">
    <location>
        <begin position="2575"/>
        <end position="2679"/>
    </location>
</feature>
<dbReference type="InterPro" id="IPR038729">
    <property type="entry name" value="Rad50/SbcC_AAA"/>
</dbReference>
<evidence type="ECO:0000256" key="11">
    <source>
        <dbReference type="ARBA" id="ARBA00022741"/>
    </source>
</evidence>
<dbReference type="InterPro" id="IPR036772">
    <property type="entry name" value="SRCR-like_dom_sf"/>
</dbReference>
<keyword evidence="10" id="KW-0677">Repeat</keyword>
<dbReference type="GO" id="GO:0003677">
    <property type="term" value="F:DNA binding"/>
    <property type="evidence" value="ECO:0007669"/>
    <property type="project" value="UniProtKB-ARBA"/>
</dbReference>
<feature type="domain" description="SRCR" evidence="29">
    <location>
        <begin position="1427"/>
        <end position="1528"/>
    </location>
</feature>
<dbReference type="SMART" id="SM00202">
    <property type="entry name" value="SR"/>
    <property type="match status" value="14"/>
</dbReference>
<evidence type="ECO:0000256" key="16">
    <source>
        <dbReference type="ARBA" id="ARBA00022989"/>
    </source>
</evidence>
<dbReference type="InterPro" id="IPR027417">
    <property type="entry name" value="P-loop_NTPase"/>
</dbReference>
<dbReference type="FunFam" id="3.10.250.10:FF:000011">
    <property type="entry name" value="Scavenger receptor class A member 5"/>
    <property type="match status" value="1"/>
</dbReference>
<keyword evidence="12" id="KW-0227">DNA damage</keyword>
<dbReference type="PROSITE" id="PS00420">
    <property type="entry name" value="SRCR_1"/>
    <property type="match status" value="2"/>
</dbReference>
<feature type="region of interest" description="Disordered" evidence="27">
    <location>
        <begin position="576"/>
        <end position="608"/>
    </location>
</feature>
<feature type="disulfide bond" evidence="24">
    <location>
        <begin position="1840"/>
        <end position="1850"/>
    </location>
</feature>
<dbReference type="Pfam" id="PF13476">
    <property type="entry name" value="AAA_23"/>
    <property type="match status" value="1"/>
</dbReference>
<dbReference type="GO" id="GO:0016887">
    <property type="term" value="F:ATP hydrolysis activity"/>
    <property type="evidence" value="ECO:0007669"/>
    <property type="project" value="InterPro"/>
</dbReference>
<evidence type="ECO:0000256" key="24">
    <source>
        <dbReference type="PROSITE-ProRule" id="PRU00196"/>
    </source>
</evidence>
<keyword evidence="17 26" id="KW-0175">Coiled coil</keyword>
<feature type="disulfide bond" evidence="24">
    <location>
        <begin position="1497"/>
        <end position="1507"/>
    </location>
</feature>
<dbReference type="GO" id="GO:0005694">
    <property type="term" value="C:chromosome"/>
    <property type="evidence" value="ECO:0007669"/>
    <property type="project" value="UniProtKB-SubCell"/>
</dbReference>
<feature type="region of interest" description="Disordered" evidence="27">
    <location>
        <begin position="3107"/>
        <end position="3142"/>
    </location>
</feature>
<feature type="domain" description="SRCR" evidence="29">
    <location>
        <begin position="2011"/>
        <end position="2110"/>
    </location>
</feature>
<feature type="domain" description="SRCR" evidence="29">
    <location>
        <begin position="1879"/>
        <end position="1984"/>
    </location>
</feature>
<dbReference type="Gene3D" id="3.40.50.300">
    <property type="entry name" value="P-loop containing nucleotide triphosphate hydrolases"/>
    <property type="match status" value="2"/>
</dbReference>
<feature type="domain" description="Zinc-hook" evidence="30">
    <location>
        <begin position="640"/>
        <end position="741"/>
    </location>
</feature>
<dbReference type="OrthoDB" id="18797at2759"/>
<dbReference type="PANTHER" id="PTHR19331">
    <property type="entry name" value="SCAVENGER RECEPTOR DOMAIN-CONTAINING"/>
    <property type="match status" value="1"/>
</dbReference>
<dbReference type="STRING" id="400682.A0A1X7VK10"/>
<dbReference type="FunFam" id="3.40.50.300:FF:001195">
    <property type="entry name" value="DNA repair protein rad50"/>
    <property type="match status" value="1"/>
</dbReference>
<keyword evidence="14 25" id="KW-0862">Zinc</keyword>
<feature type="disulfide bond" evidence="24">
    <location>
        <begin position="2382"/>
        <end position="2446"/>
    </location>
</feature>
<evidence type="ECO:0000256" key="13">
    <source>
        <dbReference type="ARBA" id="ARBA00022801"/>
    </source>
</evidence>
<dbReference type="InterPro" id="IPR004584">
    <property type="entry name" value="Rad50_eukaryotes"/>
</dbReference>
<keyword evidence="15" id="KW-0067">ATP-binding</keyword>
<feature type="domain" description="SRCR" evidence="29">
    <location>
        <begin position="1319"/>
        <end position="1420"/>
    </location>
</feature>
<evidence type="ECO:0000256" key="26">
    <source>
        <dbReference type="SAM" id="Coils"/>
    </source>
</evidence>
<keyword evidence="8 25" id="KW-0479">Metal-binding</keyword>
<evidence type="ECO:0000313" key="31">
    <source>
        <dbReference type="EnsemblMetazoa" id="Aqu2.1.40696_001"/>
    </source>
</evidence>
<feature type="domain" description="SRCR" evidence="29">
    <location>
        <begin position="2705"/>
        <end position="2807"/>
    </location>
</feature>
<feature type="disulfide bond" evidence="24">
    <location>
        <begin position="2393"/>
        <end position="2454"/>
    </location>
</feature>
<feature type="domain" description="SRCR" evidence="29">
    <location>
        <begin position="2120"/>
        <end position="2221"/>
    </location>
</feature>
<evidence type="ECO:0000256" key="23">
    <source>
        <dbReference type="ARBA" id="ARBA00049360"/>
    </source>
</evidence>
<dbReference type="SUPFAM" id="SSF56487">
    <property type="entry name" value="SRCR-like"/>
    <property type="match status" value="15"/>
</dbReference>
<feature type="transmembrane region" description="Helical" evidence="28">
    <location>
        <begin position="3075"/>
        <end position="3098"/>
    </location>
</feature>
<sequence>MSTIDRLSIRGIRSFGPRQEDEVIVRFRSPVTLIVGQNGAGKTTIIECLKYMTTGEFPPNSKGGNFVMDPKLAGEREVKAVIRLKFVNVKGEKITCSRIIQSEQKLKKIEQKQLEGSLVREDKVTGEKIKVSARCIEINTEMACNLGVSKAILNHVIFCHQEDSNWPLSEGKALKTKFDEIFASTRYSKALENIKKFQKDQKSLCREYMAELKHLKDQKEKSDELQKRMQSLQKSVDSLKAEETRLKREIEPVEEKLAELSRKYDKVAQIEKENAKLETSRKEFLQQKESLSNKIEQEFTGSLDELQSLFEDHERQQERKESNLEECNRKLERICVDENSLKEKMNKLTEEYGRLESDEQHYRLAVKKRDQNITSLAGQLGIVGFGEEAGPFSKESIRHFVSEITEQKEKRQRQIMEEKEKLIKKEKELSTSVSELQDNCSRLKQKKEMKEKMLNDNEALLINLNRQLSRIASANAEFERIELDLKQATQELKEYQESVNIDQLERDLSVLQETKQVASEKHRKLQKEMGLITQQSAARGALESMQKDKLNKEEEYQREFSGIESKLLELVGHMPSDDELDSSIADKERSRRITNSQTQSKLTKWRHEQSKLQAQVDEKMKQIKDKESKLKVINKEVESVCQGTSYENKLEQIKEELTTKEDDMNAIQGSQSFFKEALKKAKSSKKCPLCARGYDTQEGIDSLITSIERRLTSKVPELIQNYQQQMTQLRSVHTKLLQLAPQLAQAQVLQTDEIPSLEKQVKEMNSTLYKLNQDTTKAESELSASQKQLDQLRELRPRATRLTQLRTDLDSLDRRISAELSKVGGESVRSHAVVQRELQMAQMECDEIGRKMDSKRQEISMCQKTLGELERKVHRYRQDQLNLQKQVQERQTCISKKEELTAANQGLQRDIKAAERQLKPLESKLDTTMSERDQSMMDREETEREEQEKLYQYQSGLDTLKARIGEVEKLEAKRLTNSLDQCKSSMEDLSHKIRIKSKERSEVDGRREELRKALANSKVRLRELEDNIELMKIESKLRETNKKIKDLERQLQQQGLDHYNSNYNRLQTQFEKLNQELGKTNGIRNGREGELNSTEHEANSEIYRDADKKYRDMSINLKTTDLAIKDLDKYYKALDRAIMRFHTIKMDEINKIIKELWMKTYKGGDIDTIEIRSDDDPEGSSSTGRKVYNYRVVMVKGDNTLDMRGRCSAGQKVLASIIIRLALAETFCINCGLLALDEPTTNLDCDNIEGLAVALSDIIRERQHQKNFQLIIITHDLKFVEQIGRSEFVEDYNHVYKEIGCCSAVKKVPIDAACTQHDIRLIGGSTGREGRVEYCYNNQWGTACDDLWGTNDAKVVCSQLNYDPNGAVAYTNAYFGQGSGSIWLDNVRCSGNEIWLRQCPRNGFGSHNCGHNEDAGVRCPACYEGNVWLPGGTTWREGTVEICHNGVWSTVCDDQFGTNEAKVVCSMLGYDPSGATAFSSAYFGQRYGPIVLDNLGCTGTEQSLFNCSGNAIGVHNCGHNEDAGVRCPACTKGSIRLWSAYATTPPSEGMLHYCHNSGEWKSMCRWRWDCLDAKVACRNLGFNGTLTYQALYDVEGAYGFYKPVLPQRVTCTGSEQILRDCSFQYTTWCDSALSETAGVKCAENAVSHGCTAGDIRLQQGADSSEGRLEFCFHDEWSPFCQLDDEEAAVACKQLGYTQYPYATIFYDERFGTSGYIADFQRIACSPTASEDHMINCTVEYKPGCGSYECWNEKGIKCFNPGMCTEGDIRLVDGRIEQEGRIEVCYKGVWGAICGHSFTNIDSYIVCKMLNYTAPRAPTTFWSNYFGDGGIYPIIFDYVDCKGWEKNVFDCPRQDYLDFTCYRGTIIGTRCYDNCNNGDIRLVGGSDASEGTVEICVDYLWGVIDDTLWEPAEAVVICRQLGFSVDTAVPRVGSYYSRPKKAVHYANVHCTGAEDTLQECTFTSVSLTDGMTVYGNATVAGVDCHPMPPTAPPCIPAPLLTPDGSGCNQGDVRLAGGNSSSGRVEVCFNASYTPLCSLNESVASVICRNLGYTVYSWAAIYTDHPYGVLTNYSYVSDISCDPSGSALSLCTISTDNCIPNCPGANIAISCFTPGQCTSGDVRLVDGFVANEGRVEVCVNAVWGAVCDNNWDATAGHVICTQLGHPELIPIVFHNSFFDDGFQPIVLSNVDCVGFEKNYTQCRSQLYSEFTCSRDHTAGVLCGADCVNGQVRLMGGTSDNEGTVEVCFDNVWGNIEETGWGDKDAQLVCNLLGGYLTDGAVPLYGSYFGRTASTILVSDLYCTGNETDFLQCTYTRHSVLEGKDLGTQALVAGVQCQKPITCIPPDPTQAFTCNTGDIQLSTSGANSYEGILNYCLNGRWTPFCTLDRITATVACRQLGYTDYSWAGIITDNRFSPSTNMSSFQNITCLGGESTVRDCVVYKDCISTCATPYSIRCYNPGTCTDGSMRLANGTVAQEGRVEICMSGVWSGVCSDAWDRADALVVCAQLGLGIAEPIVTTDSSAYGEVFGPIIYSNISCMGYESMFSACAKNTYPAIQCTRNQVAGVFCRDACTEGAVMLTGGTLPSEGTVLICKNNVWGLVGQVSWDSNDANVLCRQLQYTNGGTPRVNSYYGKPNLTLVTSSVVCDGTEQTISDCSVNWLTLDQGKAAVSHVDVAGVTCIPNTPPPGCQVAPDYSSLTPICNTGAVYLDSDIVGSSSGLLQYCYNGQWTGLCTLDTNTASVACRQLGYTSYSWASLITNGAYGNGMGYSLVDSITCQGSENSLSSCNIATPSTQCLTKCTTSVAIRCYDQVACNEGDLRLAGGAFVQQGRVETCLNGVWGTVCDTNWDTADVYVVCKQLGYTGMTNIAYTGSFFGSGSGPAIYTNVQCGGFENTFAACTKDSYSSVMCSADNIAGAQCSTPCIDGTVRLVGGTTSSQGTVEICYSNLWGMVGDLNWGNADAEVVCKQLGYGTSGSTGSINSQYGRTNNTVHLTNVGCSGNEKLLTDCSSTRVNVNDASNYPTVAGVNCIGTPTITLPSSTPAMPSSSMSSTMSSTLAPTVGGASADSNNGIITATALMGVITLLLIVIAAIIVAAMVYVQRKRREVSKVLSKTRAAERSDPREVTNPLATETGLDDADDEDTKRLHELIKESQLQ</sequence>
<dbReference type="GO" id="GO:0000723">
    <property type="term" value="P:telomere maintenance"/>
    <property type="evidence" value="ECO:0007669"/>
    <property type="project" value="InterPro"/>
</dbReference>
<feature type="binding site" evidence="25">
    <location>
        <position position="690"/>
    </location>
    <ligand>
        <name>Zn(2+)</name>
        <dbReference type="ChEBI" id="CHEBI:29105"/>
    </ligand>
</feature>